<evidence type="ECO:0008006" key="3">
    <source>
        <dbReference type="Google" id="ProtNLM"/>
    </source>
</evidence>
<sequence length="113" mass="11571">MTDAIEVDVTALHSAARSIEASGERLGVEVQRLRGTVTGSASPWGGDEAGTVFGAAYTEVLQHALDVYASMADQLLSVADRLDAAADAHERTDLDSAALFTRTGLPGGPTAAG</sequence>
<dbReference type="InterPro" id="IPR010310">
    <property type="entry name" value="T7SS_ESAT-6-like"/>
</dbReference>
<keyword evidence="2" id="KW-1185">Reference proteome</keyword>
<comment type="caution">
    <text evidence="1">The sequence shown here is derived from an EMBL/GenBank/DDBJ whole genome shotgun (WGS) entry which is preliminary data.</text>
</comment>
<dbReference type="Proteomes" id="UP000266889">
    <property type="component" value="Unassembled WGS sequence"/>
</dbReference>
<dbReference type="SUPFAM" id="SSF140453">
    <property type="entry name" value="EsxAB dimer-like"/>
    <property type="match status" value="1"/>
</dbReference>
<name>A0A3N9X235_9ACTN</name>
<organism evidence="1 2">
    <name type="scientific">Micromonospora arida</name>
    <dbReference type="NCBI Taxonomy" id="2203715"/>
    <lineage>
        <taxon>Bacteria</taxon>
        <taxon>Bacillati</taxon>
        <taxon>Actinomycetota</taxon>
        <taxon>Actinomycetes</taxon>
        <taxon>Micromonosporales</taxon>
        <taxon>Micromonosporaceae</taxon>
        <taxon>Micromonospora</taxon>
    </lineage>
</organism>
<proteinExistence type="predicted"/>
<dbReference type="OrthoDB" id="4247883at2"/>
<evidence type="ECO:0000313" key="2">
    <source>
        <dbReference type="Proteomes" id="UP000266889"/>
    </source>
</evidence>
<accession>A0A3N9X235</accession>
<dbReference type="InterPro" id="IPR036689">
    <property type="entry name" value="ESAT-6-like_sf"/>
</dbReference>
<dbReference type="EMBL" id="QGSY01000227">
    <property type="protein sequence ID" value="RQX07081.1"/>
    <property type="molecule type" value="Genomic_DNA"/>
</dbReference>
<dbReference type="RefSeq" id="WP_124858962.1">
    <property type="nucleotide sequence ID" value="NZ_JBEXIG010000004.1"/>
</dbReference>
<dbReference type="AlphaFoldDB" id="A0A3N9X235"/>
<gene>
    <name evidence="1" type="ORF">DLJ58_22385</name>
</gene>
<dbReference type="Gene3D" id="1.10.287.1060">
    <property type="entry name" value="ESAT-6-like"/>
    <property type="match status" value="1"/>
</dbReference>
<protein>
    <recommendedName>
        <fullName evidence="3">WXG100 family type VII secretion target</fullName>
    </recommendedName>
</protein>
<reference evidence="1 2" key="1">
    <citation type="submission" date="2018-05" db="EMBL/GenBank/DDBJ databases">
        <title>Micromonospora from Atacama Desert.</title>
        <authorList>
            <person name="Carro L."/>
            <person name="Goodfellow M."/>
            <person name="Klenk H.-P."/>
        </authorList>
    </citation>
    <scope>NUCLEOTIDE SEQUENCE [LARGE SCALE GENOMIC DNA]</scope>
    <source>
        <strain evidence="1 2">LB32</strain>
    </source>
</reference>
<evidence type="ECO:0000313" key="1">
    <source>
        <dbReference type="EMBL" id="RQX07081.1"/>
    </source>
</evidence>
<dbReference type="Pfam" id="PF06013">
    <property type="entry name" value="WXG100"/>
    <property type="match status" value="1"/>
</dbReference>